<proteinExistence type="predicted"/>
<dbReference type="InterPro" id="IPR001054">
    <property type="entry name" value="A/G_cyclase"/>
</dbReference>
<dbReference type="GO" id="GO:0035556">
    <property type="term" value="P:intracellular signal transduction"/>
    <property type="evidence" value="ECO:0007669"/>
    <property type="project" value="InterPro"/>
</dbReference>
<accession>A0A1E3REZ5</accession>
<dbReference type="AlphaFoldDB" id="A0A1E3REZ5"/>
<dbReference type="InterPro" id="IPR029787">
    <property type="entry name" value="Nucleotide_cyclase"/>
</dbReference>
<dbReference type="EMBL" id="MIHA01000017">
    <property type="protein sequence ID" value="ODQ88022.1"/>
    <property type="molecule type" value="Genomic_DNA"/>
</dbReference>
<dbReference type="Gene3D" id="3.30.70.1230">
    <property type="entry name" value="Nucleotide cyclase"/>
    <property type="match status" value="1"/>
</dbReference>
<dbReference type="CDD" id="cd07302">
    <property type="entry name" value="CHD"/>
    <property type="match status" value="1"/>
</dbReference>
<evidence type="ECO:0000256" key="1">
    <source>
        <dbReference type="ARBA" id="ARBA00022741"/>
    </source>
</evidence>
<dbReference type="GO" id="GO:0005524">
    <property type="term" value="F:ATP binding"/>
    <property type="evidence" value="ECO:0007669"/>
    <property type="project" value="UniProtKB-KW"/>
</dbReference>
<gene>
    <name evidence="4" type="ORF">BHQ18_20795</name>
</gene>
<protein>
    <submittedName>
        <fullName evidence="4">Cyclase</fullName>
    </submittedName>
</protein>
<evidence type="ECO:0000256" key="2">
    <source>
        <dbReference type="ARBA" id="ARBA00022840"/>
    </source>
</evidence>
<dbReference type="PROSITE" id="PS50125">
    <property type="entry name" value="GUANYLATE_CYCLASE_2"/>
    <property type="match status" value="1"/>
</dbReference>
<dbReference type="GO" id="GO:0005737">
    <property type="term" value="C:cytoplasm"/>
    <property type="evidence" value="ECO:0007669"/>
    <property type="project" value="TreeGrafter"/>
</dbReference>
<evidence type="ECO:0000313" key="4">
    <source>
        <dbReference type="EMBL" id="ODQ88022.1"/>
    </source>
</evidence>
<sequence>MVGVVCQSCGAGLRDGARFCDACGSSVAAAGSSAEYKQVTVLFADVVGSMDIAARLGPERLREIMTELFDRSSTIVQRYGGTVDKFTGDGIMAEFGAPVALEDHALLACRAALDIQHEAQMWAAVIAERDRVALQLRIGLNSGVVITGEIGSGPLSYTAVGEQVGMAQRMEAVAPPGGVMVSESTARLVESGAVLDDPELVPVKGMPAPVPARRLLGLTPHRRPTRLQTTFIGRDWEMTALTGILERAVGGNGGIVGLVGPPGIGKSRVVQEITSRARNVGAEVFTTSCESHTAEIPFHAAANLLRCATGASGLDAATAREQVRVGFSGADQEDLLLVEDLLGIGDPAATLPQIDPDARRRRIAALVNAAALARVTPTMYVIEDAHWIDGLSESMLTDFLTVVPRTHFFVLITYRPEYDGPLAHAPRSQTIALEPLADAEMSQLSTELLGKDGSVTELADLVAERAEGNPFFAEEIVRDLTERQVLIGGRGCYLCIEPTDEVNVPQTLQAVIAARIDRLRPAAKRTLNGAAVIGIEFSRKLLEALGIQPELKDLVKAELIDQTVFGVDPHYTFRHALIRAVAYESQLRSERARLHRQVAATIEQSDQNAALIAEHLESAGELRSAYDWHMRAGAWSNNRDNVAAQLSWERARRVADALPPEVPDRLKMRIAPRSLLCSSAFRRFHPDMSERFDELRMLCIEAGDKASLATGMAGMALEHMLRGRILEASTQASEQMALVESIGDPNLTIGLALPACIAKLQAAQWMDALRWAQAVIDIADGDCSAGSFMFGSPLALAYVFRGFARCSIGASGWREDMDGAVAMARSADPTSLAVAAAYKYVNIGRGVLPITDAGLEELIEIHELAERSTEDLPLVLLRLALGVALALGDSSARARGLALLSEMCDTCEREQYAMNIVPPVRVLLAAEHADEDIDGAIEQVRSSTETVFTTGNFSNVEGCTQTLVQLLLARGTKGDVMEAQSAIERLASAQSEPHCVIGDVMVLRLRAQLALALGNEPAYRELKDRYCALAADHGFEGHITTAAEMP</sequence>
<dbReference type="Gene3D" id="3.40.50.300">
    <property type="entry name" value="P-loop containing nucleotide triphosphate hydrolases"/>
    <property type="match status" value="1"/>
</dbReference>
<dbReference type="InterPro" id="IPR041664">
    <property type="entry name" value="AAA_16"/>
</dbReference>
<dbReference type="InterPro" id="IPR027417">
    <property type="entry name" value="P-loop_NTPase"/>
</dbReference>
<keyword evidence="2" id="KW-0067">ATP-binding</keyword>
<dbReference type="SUPFAM" id="SSF55073">
    <property type="entry name" value="Nucleotide cyclase"/>
    <property type="match status" value="1"/>
</dbReference>
<dbReference type="PANTHER" id="PTHR16305">
    <property type="entry name" value="TESTICULAR SOLUBLE ADENYLYL CYCLASE"/>
    <property type="match status" value="1"/>
</dbReference>
<organism evidence="4 5">
    <name type="scientific">Mycolicibacterium flavescens</name>
    <name type="common">Mycobacterium flavescens</name>
    <dbReference type="NCBI Taxonomy" id="1776"/>
    <lineage>
        <taxon>Bacteria</taxon>
        <taxon>Bacillati</taxon>
        <taxon>Actinomycetota</taxon>
        <taxon>Actinomycetes</taxon>
        <taxon>Mycobacteriales</taxon>
        <taxon>Mycobacteriaceae</taxon>
        <taxon>Mycolicibacterium</taxon>
    </lineage>
</organism>
<dbReference type="InterPro" id="IPR026870">
    <property type="entry name" value="Zinc_ribbon_dom"/>
</dbReference>
<dbReference type="Pfam" id="PF13191">
    <property type="entry name" value="AAA_16"/>
    <property type="match status" value="1"/>
</dbReference>
<keyword evidence="5" id="KW-1185">Reference proteome</keyword>
<keyword evidence="1" id="KW-0547">Nucleotide-binding</keyword>
<dbReference type="Pfam" id="PF00211">
    <property type="entry name" value="Guanylate_cyc"/>
    <property type="match status" value="1"/>
</dbReference>
<dbReference type="Proteomes" id="UP000094053">
    <property type="component" value="Unassembled WGS sequence"/>
</dbReference>
<dbReference type="PANTHER" id="PTHR16305:SF28">
    <property type="entry name" value="GUANYLATE CYCLASE DOMAIN-CONTAINING PROTEIN"/>
    <property type="match status" value="1"/>
</dbReference>
<dbReference type="Pfam" id="PF13240">
    <property type="entry name" value="Zn_Ribbon_1"/>
    <property type="match status" value="1"/>
</dbReference>
<dbReference type="SMART" id="SM00044">
    <property type="entry name" value="CYCc"/>
    <property type="match status" value="1"/>
</dbReference>
<dbReference type="GO" id="GO:0004016">
    <property type="term" value="F:adenylate cyclase activity"/>
    <property type="evidence" value="ECO:0007669"/>
    <property type="project" value="UniProtKB-ARBA"/>
</dbReference>
<comment type="caution">
    <text evidence="4">The sequence shown here is derived from an EMBL/GenBank/DDBJ whole genome shotgun (WGS) entry which is preliminary data.</text>
</comment>
<dbReference type="OrthoDB" id="5476461at2"/>
<evidence type="ECO:0000259" key="3">
    <source>
        <dbReference type="PROSITE" id="PS50125"/>
    </source>
</evidence>
<feature type="domain" description="Guanylate cyclase" evidence="3">
    <location>
        <begin position="40"/>
        <end position="171"/>
    </location>
</feature>
<dbReference type="GO" id="GO:0009190">
    <property type="term" value="P:cyclic nucleotide biosynthetic process"/>
    <property type="evidence" value="ECO:0007669"/>
    <property type="project" value="InterPro"/>
</dbReference>
<dbReference type="SUPFAM" id="SSF52540">
    <property type="entry name" value="P-loop containing nucleoside triphosphate hydrolases"/>
    <property type="match status" value="1"/>
</dbReference>
<dbReference type="STRING" id="1776.BHQ18_20795"/>
<evidence type="ECO:0000313" key="5">
    <source>
        <dbReference type="Proteomes" id="UP000094053"/>
    </source>
</evidence>
<reference evidence="5" key="1">
    <citation type="submission" date="2016-09" db="EMBL/GenBank/DDBJ databases">
        <authorList>
            <person name="Greninger A.L."/>
            <person name="Jerome K.R."/>
            <person name="Mcnair B."/>
            <person name="Wallis C."/>
            <person name="Fang F."/>
        </authorList>
    </citation>
    <scope>NUCLEOTIDE SEQUENCE [LARGE SCALE GENOMIC DNA]</scope>
    <source>
        <strain evidence="5">M6</strain>
    </source>
</reference>
<name>A0A1E3REZ5_MYCFV</name>